<dbReference type="GO" id="GO:0016301">
    <property type="term" value="F:kinase activity"/>
    <property type="evidence" value="ECO:0007669"/>
    <property type="project" value="UniProtKB-KW"/>
</dbReference>
<gene>
    <name evidence="11" type="ORF">J2Z66_001926</name>
</gene>
<evidence type="ECO:0000256" key="7">
    <source>
        <dbReference type="ARBA" id="ARBA00022840"/>
    </source>
</evidence>
<dbReference type="InterPro" id="IPR036890">
    <property type="entry name" value="HATPase_C_sf"/>
</dbReference>
<dbReference type="EC" id="2.7.13.3" evidence="2"/>
<dbReference type="SMART" id="SM00387">
    <property type="entry name" value="HATPase_c"/>
    <property type="match status" value="1"/>
</dbReference>
<proteinExistence type="predicted"/>
<keyword evidence="5" id="KW-0547">Nucleotide-binding</keyword>
<keyword evidence="12" id="KW-1185">Reference proteome</keyword>
<name>A0ABS4IS25_9BACL</name>
<feature type="transmembrane region" description="Helical" evidence="9">
    <location>
        <begin position="126"/>
        <end position="146"/>
    </location>
</feature>
<evidence type="ECO:0000256" key="6">
    <source>
        <dbReference type="ARBA" id="ARBA00022777"/>
    </source>
</evidence>
<evidence type="ECO:0000256" key="2">
    <source>
        <dbReference type="ARBA" id="ARBA00012438"/>
    </source>
</evidence>
<evidence type="ECO:0000313" key="12">
    <source>
        <dbReference type="Proteomes" id="UP001519287"/>
    </source>
</evidence>
<evidence type="ECO:0000256" key="5">
    <source>
        <dbReference type="ARBA" id="ARBA00022741"/>
    </source>
</evidence>
<evidence type="ECO:0000256" key="4">
    <source>
        <dbReference type="ARBA" id="ARBA00022679"/>
    </source>
</evidence>
<feature type="transmembrane region" description="Helical" evidence="9">
    <location>
        <begin position="158"/>
        <end position="181"/>
    </location>
</feature>
<evidence type="ECO:0000256" key="1">
    <source>
        <dbReference type="ARBA" id="ARBA00000085"/>
    </source>
</evidence>
<evidence type="ECO:0000313" key="11">
    <source>
        <dbReference type="EMBL" id="MBP1990328.1"/>
    </source>
</evidence>
<evidence type="ECO:0000256" key="9">
    <source>
        <dbReference type="SAM" id="Phobius"/>
    </source>
</evidence>
<sequence length="449" mass="50664">MLLYFLALSVTAAILGFNNPRSVTIRWAALFLLFASLGGLAYWLREISIYTGGQIRPALTVLYYALNFINQTMTPYGVLMFSLMYVHLTRTEWTRRLGFLLLLPVVGMMVTVPFSDYGWELDPVLLLVWAGPYYAASCVLLLYGYWREKDAYARRHHRITLIIMVPTLAAIIGFILVARVLNPQFDFFSYVSVFVTYSLIAGIALSFFTGVLGVRLRLEHEPLDAAWKLIRSGTAVFNHSIKNEIGKISISTHNLQQRLPDSAEYQGPLDIIARSAGHLEAMAERIHTHTREIILQEEPVRLAEVVEGSLKRMDAAIQSRHFEIISEIPRELVIIMDPTHMREVIGNIIENSVEATPDGGRMEISSRMDRRGRIVLAITDNGEGIPAEVLKNVTRPFFSTRNHSRNYGLGLSYCRLVMELSGGKLHIDSTFGRGTTVELEFARRKRVGG</sequence>
<feature type="transmembrane region" description="Helical" evidence="9">
    <location>
        <begin position="26"/>
        <end position="44"/>
    </location>
</feature>
<dbReference type="RefSeq" id="WP_209971105.1">
    <property type="nucleotide sequence ID" value="NZ_JAGGLB010000004.1"/>
</dbReference>
<evidence type="ECO:0000256" key="3">
    <source>
        <dbReference type="ARBA" id="ARBA00022553"/>
    </source>
</evidence>
<dbReference type="PANTHER" id="PTHR43547">
    <property type="entry name" value="TWO-COMPONENT HISTIDINE KINASE"/>
    <property type="match status" value="1"/>
</dbReference>
<accession>A0ABS4IS25</accession>
<reference evidence="11 12" key="1">
    <citation type="submission" date="2021-03" db="EMBL/GenBank/DDBJ databases">
        <title>Genomic Encyclopedia of Type Strains, Phase IV (KMG-IV): sequencing the most valuable type-strain genomes for metagenomic binning, comparative biology and taxonomic classification.</title>
        <authorList>
            <person name="Goeker M."/>
        </authorList>
    </citation>
    <scope>NUCLEOTIDE SEQUENCE [LARGE SCALE GENOMIC DNA]</scope>
    <source>
        <strain evidence="11 12">DSM 26048</strain>
    </source>
</reference>
<feature type="domain" description="Histidine kinase" evidence="10">
    <location>
        <begin position="236"/>
        <end position="445"/>
    </location>
</feature>
<dbReference type="InterPro" id="IPR003594">
    <property type="entry name" value="HATPase_dom"/>
</dbReference>
<feature type="transmembrane region" description="Helical" evidence="9">
    <location>
        <begin position="97"/>
        <end position="114"/>
    </location>
</feature>
<dbReference type="PROSITE" id="PS50109">
    <property type="entry name" value="HIS_KIN"/>
    <property type="match status" value="1"/>
</dbReference>
<dbReference type="SUPFAM" id="SSF55874">
    <property type="entry name" value="ATPase domain of HSP90 chaperone/DNA topoisomerase II/histidine kinase"/>
    <property type="match status" value="1"/>
</dbReference>
<dbReference type="Pfam" id="PF02518">
    <property type="entry name" value="HATPase_c"/>
    <property type="match status" value="1"/>
</dbReference>
<comment type="catalytic activity">
    <reaction evidence="1">
        <text>ATP + protein L-histidine = ADP + protein N-phospho-L-histidine.</text>
        <dbReference type="EC" id="2.7.13.3"/>
    </reaction>
</comment>
<evidence type="ECO:0000259" key="10">
    <source>
        <dbReference type="PROSITE" id="PS50109"/>
    </source>
</evidence>
<keyword evidence="3" id="KW-0597">Phosphoprotein</keyword>
<dbReference type="EMBL" id="JAGGLB010000004">
    <property type="protein sequence ID" value="MBP1990328.1"/>
    <property type="molecule type" value="Genomic_DNA"/>
</dbReference>
<dbReference type="Gene3D" id="3.30.565.10">
    <property type="entry name" value="Histidine kinase-like ATPase, C-terminal domain"/>
    <property type="match status" value="1"/>
</dbReference>
<dbReference type="InterPro" id="IPR004358">
    <property type="entry name" value="Sig_transdc_His_kin-like_C"/>
</dbReference>
<dbReference type="Proteomes" id="UP001519287">
    <property type="component" value="Unassembled WGS sequence"/>
</dbReference>
<dbReference type="CDD" id="cd00075">
    <property type="entry name" value="HATPase"/>
    <property type="match status" value="1"/>
</dbReference>
<keyword evidence="9" id="KW-0812">Transmembrane</keyword>
<keyword evidence="9" id="KW-1133">Transmembrane helix</keyword>
<dbReference type="PRINTS" id="PR00344">
    <property type="entry name" value="BCTRLSENSOR"/>
</dbReference>
<feature type="transmembrane region" description="Helical" evidence="9">
    <location>
        <begin position="187"/>
        <end position="214"/>
    </location>
</feature>
<keyword evidence="6 11" id="KW-0418">Kinase</keyword>
<organism evidence="11 12">
    <name type="scientific">Paenibacillus eucommiae</name>
    <dbReference type="NCBI Taxonomy" id="1355755"/>
    <lineage>
        <taxon>Bacteria</taxon>
        <taxon>Bacillati</taxon>
        <taxon>Bacillota</taxon>
        <taxon>Bacilli</taxon>
        <taxon>Bacillales</taxon>
        <taxon>Paenibacillaceae</taxon>
        <taxon>Paenibacillus</taxon>
    </lineage>
</organism>
<keyword evidence="9" id="KW-0472">Membrane</keyword>
<keyword evidence="4" id="KW-0808">Transferase</keyword>
<dbReference type="InterPro" id="IPR005467">
    <property type="entry name" value="His_kinase_dom"/>
</dbReference>
<keyword evidence="8" id="KW-0902">Two-component regulatory system</keyword>
<evidence type="ECO:0000256" key="8">
    <source>
        <dbReference type="ARBA" id="ARBA00023012"/>
    </source>
</evidence>
<comment type="caution">
    <text evidence="11">The sequence shown here is derived from an EMBL/GenBank/DDBJ whole genome shotgun (WGS) entry which is preliminary data.</text>
</comment>
<protein>
    <recommendedName>
        <fullName evidence="2">histidine kinase</fullName>
        <ecNumber evidence="2">2.7.13.3</ecNumber>
    </recommendedName>
</protein>
<dbReference type="PANTHER" id="PTHR43547:SF2">
    <property type="entry name" value="HYBRID SIGNAL TRANSDUCTION HISTIDINE KINASE C"/>
    <property type="match status" value="1"/>
</dbReference>
<keyword evidence="7" id="KW-0067">ATP-binding</keyword>